<dbReference type="GO" id="GO:0032993">
    <property type="term" value="C:protein-DNA complex"/>
    <property type="evidence" value="ECO:0007669"/>
    <property type="project" value="TreeGrafter"/>
</dbReference>
<dbReference type="GO" id="GO:0000976">
    <property type="term" value="F:transcription cis-regulatory region binding"/>
    <property type="evidence" value="ECO:0007669"/>
    <property type="project" value="TreeGrafter"/>
</dbReference>
<name>A0A1H2FE47_9GAMM</name>
<dbReference type="CDD" id="cd06170">
    <property type="entry name" value="LuxR_C_like"/>
    <property type="match status" value="1"/>
</dbReference>
<dbReference type="EMBL" id="LT629787">
    <property type="protein sequence ID" value="SDU05614.1"/>
    <property type="molecule type" value="Genomic_DNA"/>
</dbReference>
<dbReference type="PRINTS" id="PR00038">
    <property type="entry name" value="HTHLUXR"/>
</dbReference>
<dbReference type="Pfam" id="PF00072">
    <property type="entry name" value="Response_reg"/>
    <property type="match status" value="1"/>
</dbReference>
<sequence>MNVPEKHATTVLVVDDSLDSIRMLNDVLEHAGMTVLVALEGAQALTITQNITPDLILLDGLMPNMDGFETCHQLKQNPALADVPIIFMTGLSDTEHVVMGLHAGAVDYVTKPINADELLARMQVHLANARMAQSARMALDQAGQYLFAIDSQGHLLWATPQVQRRLAQCGFAQADDLQRLEDKLATWLGHSPQAGHHMSLTNDGSGPGIEFLASVSPRENLLRLVDVSSSDDATERLRQKFAVTGREADVLLWIANGKTNREIGLILEMSPRTVNKHLEQVFRKLGVENRTAAAAAAIRCLARV</sequence>
<feature type="domain" description="HTH luxR-type" evidence="7">
    <location>
        <begin position="236"/>
        <end position="301"/>
    </location>
</feature>
<evidence type="ECO:0000313" key="10">
    <source>
        <dbReference type="Proteomes" id="UP000243924"/>
    </source>
</evidence>
<dbReference type="SUPFAM" id="SSF46894">
    <property type="entry name" value="C-terminal effector domain of the bipartite response regulators"/>
    <property type="match status" value="1"/>
</dbReference>
<evidence type="ECO:0000256" key="1">
    <source>
        <dbReference type="ARBA" id="ARBA00022553"/>
    </source>
</evidence>
<keyword evidence="2" id="KW-0902">Two-component regulatory system</keyword>
<dbReference type="CDD" id="cd19920">
    <property type="entry name" value="REC_PA4781-like"/>
    <property type="match status" value="1"/>
</dbReference>
<dbReference type="InterPro" id="IPR016032">
    <property type="entry name" value="Sig_transdc_resp-reg_C-effctor"/>
</dbReference>
<dbReference type="AlphaFoldDB" id="A0A1H2FE47"/>
<dbReference type="SMART" id="SM00448">
    <property type="entry name" value="REC"/>
    <property type="match status" value="1"/>
</dbReference>
<feature type="domain" description="Response regulatory" evidence="8">
    <location>
        <begin position="10"/>
        <end position="126"/>
    </location>
</feature>
<dbReference type="InterPro" id="IPR000792">
    <property type="entry name" value="Tscrpt_reg_LuxR_C"/>
</dbReference>
<evidence type="ECO:0000256" key="3">
    <source>
        <dbReference type="ARBA" id="ARBA00023015"/>
    </source>
</evidence>
<dbReference type="GO" id="GO:0006355">
    <property type="term" value="P:regulation of DNA-templated transcription"/>
    <property type="evidence" value="ECO:0007669"/>
    <property type="project" value="InterPro"/>
</dbReference>
<proteinExistence type="predicted"/>
<evidence type="ECO:0000256" key="6">
    <source>
        <dbReference type="PROSITE-ProRule" id="PRU00169"/>
    </source>
</evidence>
<dbReference type="InterPro" id="IPR036388">
    <property type="entry name" value="WH-like_DNA-bd_sf"/>
</dbReference>
<dbReference type="Proteomes" id="UP000243924">
    <property type="component" value="Chromosome I"/>
</dbReference>
<dbReference type="InterPro" id="IPR011006">
    <property type="entry name" value="CheY-like_superfamily"/>
</dbReference>
<dbReference type="PANTHER" id="PTHR48111">
    <property type="entry name" value="REGULATOR OF RPOS"/>
    <property type="match status" value="1"/>
</dbReference>
<dbReference type="InterPro" id="IPR039420">
    <property type="entry name" value="WalR-like"/>
</dbReference>
<dbReference type="OrthoDB" id="8874570at2"/>
<keyword evidence="10" id="KW-1185">Reference proteome</keyword>
<evidence type="ECO:0000256" key="2">
    <source>
        <dbReference type="ARBA" id="ARBA00023012"/>
    </source>
</evidence>
<evidence type="ECO:0000313" key="9">
    <source>
        <dbReference type="EMBL" id="SDU05614.1"/>
    </source>
</evidence>
<dbReference type="Pfam" id="PF00196">
    <property type="entry name" value="GerE"/>
    <property type="match status" value="1"/>
</dbReference>
<keyword evidence="4" id="KW-0238">DNA-binding</keyword>
<dbReference type="Gene3D" id="1.10.10.10">
    <property type="entry name" value="Winged helix-like DNA-binding domain superfamily/Winged helix DNA-binding domain"/>
    <property type="match status" value="1"/>
</dbReference>
<keyword evidence="1 6" id="KW-0597">Phosphoprotein</keyword>
<evidence type="ECO:0000256" key="4">
    <source>
        <dbReference type="ARBA" id="ARBA00023125"/>
    </source>
</evidence>
<evidence type="ECO:0000259" key="7">
    <source>
        <dbReference type="PROSITE" id="PS50043"/>
    </source>
</evidence>
<keyword evidence="3" id="KW-0805">Transcription regulation</keyword>
<feature type="modified residue" description="4-aspartylphosphate" evidence="6">
    <location>
        <position position="59"/>
    </location>
</feature>
<dbReference type="GO" id="GO:0000156">
    <property type="term" value="F:phosphorelay response regulator activity"/>
    <property type="evidence" value="ECO:0007669"/>
    <property type="project" value="TreeGrafter"/>
</dbReference>
<dbReference type="Gene3D" id="3.40.50.2300">
    <property type="match status" value="1"/>
</dbReference>
<dbReference type="SMART" id="SM00421">
    <property type="entry name" value="HTH_LUXR"/>
    <property type="match status" value="1"/>
</dbReference>
<dbReference type="RefSeq" id="WP_092385619.1">
    <property type="nucleotide sequence ID" value="NZ_LT629787.1"/>
</dbReference>
<dbReference type="PANTHER" id="PTHR48111:SF1">
    <property type="entry name" value="TWO-COMPONENT RESPONSE REGULATOR ORR33"/>
    <property type="match status" value="1"/>
</dbReference>
<reference evidence="10" key="1">
    <citation type="submission" date="2016-10" db="EMBL/GenBank/DDBJ databases">
        <authorList>
            <person name="Varghese N."/>
            <person name="Submissions S."/>
        </authorList>
    </citation>
    <scope>NUCLEOTIDE SEQUENCE [LARGE SCALE GENOMIC DNA]</scope>
    <source>
        <strain evidence="10">CECT 8338</strain>
    </source>
</reference>
<keyword evidence="5" id="KW-0804">Transcription</keyword>
<dbReference type="STRING" id="1434072.SAMN05216210_1487"/>
<protein>
    <submittedName>
        <fullName evidence="9">Two component transcriptional regulator, LuxR family</fullName>
    </submittedName>
</protein>
<evidence type="ECO:0000256" key="5">
    <source>
        <dbReference type="ARBA" id="ARBA00023163"/>
    </source>
</evidence>
<gene>
    <name evidence="9" type="ORF">SAMN05216210_1487</name>
</gene>
<dbReference type="SUPFAM" id="SSF52172">
    <property type="entry name" value="CheY-like"/>
    <property type="match status" value="1"/>
</dbReference>
<accession>A0A1H2FE47</accession>
<dbReference type="GO" id="GO:0005829">
    <property type="term" value="C:cytosol"/>
    <property type="evidence" value="ECO:0007669"/>
    <property type="project" value="TreeGrafter"/>
</dbReference>
<dbReference type="PROSITE" id="PS50043">
    <property type="entry name" value="HTH_LUXR_2"/>
    <property type="match status" value="1"/>
</dbReference>
<organism evidence="9 10">
    <name type="scientific">Halopseudomonas salegens</name>
    <dbReference type="NCBI Taxonomy" id="1434072"/>
    <lineage>
        <taxon>Bacteria</taxon>
        <taxon>Pseudomonadati</taxon>
        <taxon>Pseudomonadota</taxon>
        <taxon>Gammaproteobacteria</taxon>
        <taxon>Pseudomonadales</taxon>
        <taxon>Pseudomonadaceae</taxon>
        <taxon>Halopseudomonas</taxon>
    </lineage>
</organism>
<dbReference type="InterPro" id="IPR001789">
    <property type="entry name" value="Sig_transdc_resp-reg_receiver"/>
</dbReference>
<dbReference type="PROSITE" id="PS50110">
    <property type="entry name" value="RESPONSE_REGULATORY"/>
    <property type="match status" value="1"/>
</dbReference>
<evidence type="ECO:0000259" key="8">
    <source>
        <dbReference type="PROSITE" id="PS50110"/>
    </source>
</evidence>